<dbReference type="PROSITE" id="PS50931">
    <property type="entry name" value="HTH_LYSR"/>
    <property type="match status" value="1"/>
</dbReference>
<evidence type="ECO:0000313" key="6">
    <source>
        <dbReference type="EMBL" id="PXW65099.1"/>
    </source>
</evidence>
<dbReference type="EMBL" id="QJJK01000001">
    <property type="protein sequence ID" value="PXW65099.1"/>
    <property type="molecule type" value="Genomic_DNA"/>
</dbReference>
<dbReference type="Proteomes" id="UP000248021">
    <property type="component" value="Unassembled WGS sequence"/>
</dbReference>
<evidence type="ECO:0000313" key="7">
    <source>
        <dbReference type="Proteomes" id="UP000248021"/>
    </source>
</evidence>
<evidence type="ECO:0000256" key="4">
    <source>
        <dbReference type="ARBA" id="ARBA00023163"/>
    </source>
</evidence>
<feature type="domain" description="HTH lysR-type" evidence="5">
    <location>
        <begin position="10"/>
        <end position="67"/>
    </location>
</feature>
<dbReference type="PANTHER" id="PTHR30419:SF8">
    <property type="entry name" value="NITROGEN ASSIMILATION TRANSCRIPTIONAL ACTIVATOR-RELATED"/>
    <property type="match status" value="1"/>
</dbReference>
<organism evidence="6 7">
    <name type="scientific">Chelatococcus asaccharovorans</name>
    <dbReference type="NCBI Taxonomy" id="28210"/>
    <lineage>
        <taxon>Bacteria</taxon>
        <taxon>Pseudomonadati</taxon>
        <taxon>Pseudomonadota</taxon>
        <taxon>Alphaproteobacteria</taxon>
        <taxon>Hyphomicrobiales</taxon>
        <taxon>Chelatococcaceae</taxon>
        <taxon>Chelatococcus</taxon>
    </lineage>
</organism>
<protein>
    <submittedName>
        <fullName evidence="6">DNA-binding transcriptional LysR family regulator</fullName>
    </submittedName>
</protein>
<keyword evidence="7" id="KW-1185">Reference proteome</keyword>
<reference evidence="6 7" key="1">
    <citation type="submission" date="2018-05" db="EMBL/GenBank/DDBJ databases">
        <title>Genomic Encyclopedia of Type Strains, Phase IV (KMG-IV): sequencing the most valuable type-strain genomes for metagenomic binning, comparative biology and taxonomic classification.</title>
        <authorList>
            <person name="Goeker M."/>
        </authorList>
    </citation>
    <scope>NUCLEOTIDE SEQUENCE [LARGE SCALE GENOMIC DNA]</scope>
    <source>
        <strain evidence="6 7">DSM 6462</strain>
    </source>
</reference>
<dbReference type="GO" id="GO:0005829">
    <property type="term" value="C:cytosol"/>
    <property type="evidence" value="ECO:0007669"/>
    <property type="project" value="TreeGrafter"/>
</dbReference>
<dbReference type="Pfam" id="PF00126">
    <property type="entry name" value="HTH_1"/>
    <property type="match status" value="1"/>
</dbReference>
<dbReference type="OrthoDB" id="8437302at2"/>
<dbReference type="GO" id="GO:0003677">
    <property type="term" value="F:DNA binding"/>
    <property type="evidence" value="ECO:0007669"/>
    <property type="project" value="UniProtKB-KW"/>
</dbReference>
<dbReference type="InterPro" id="IPR036390">
    <property type="entry name" value="WH_DNA-bd_sf"/>
</dbReference>
<keyword evidence="3 6" id="KW-0238">DNA-binding</keyword>
<comment type="caution">
    <text evidence="6">The sequence shown here is derived from an EMBL/GenBank/DDBJ whole genome shotgun (WGS) entry which is preliminary data.</text>
</comment>
<proteinExistence type="inferred from homology"/>
<dbReference type="AlphaFoldDB" id="A0A2V3UIX3"/>
<sequence length="314" mass="34845">MMIDSENTNVGLRHLQAAVTIRDEGSFVRAAEVLNVAPSALTETIRQLESFAGLPLFDRATRPVSPTVEAVGFINEAAELLLRFDRIMTDLRRFGSLQRGFVRVGLAPSLVLHLLSPALAAFRAEHPQIEIEIHDDSVDKMAEMVRDSIIDLGIVARGQSDPTLEEELLFSDRFGLVCHRDHPLARHPGPITFDDLDPAHIISLKPHTGISRLLKQYPNLPDCLQSGMVQTNSTISLLTLVSRNNGIALMPQLAMDVIQSGNLVFRDIEGFDLKHSFFVLSRRRGQTTAAAARFLFHLRQALQNLANLPVDLPR</sequence>
<evidence type="ECO:0000256" key="2">
    <source>
        <dbReference type="ARBA" id="ARBA00023015"/>
    </source>
</evidence>
<evidence type="ECO:0000256" key="1">
    <source>
        <dbReference type="ARBA" id="ARBA00009437"/>
    </source>
</evidence>
<dbReference type="Gene3D" id="3.40.190.290">
    <property type="match status" value="1"/>
</dbReference>
<dbReference type="Pfam" id="PF03466">
    <property type="entry name" value="LysR_substrate"/>
    <property type="match status" value="1"/>
</dbReference>
<evidence type="ECO:0000259" key="5">
    <source>
        <dbReference type="PROSITE" id="PS50931"/>
    </source>
</evidence>
<dbReference type="PANTHER" id="PTHR30419">
    <property type="entry name" value="HTH-TYPE TRANSCRIPTIONAL REGULATOR YBHD"/>
    <property type="match status" value="1"/>
</dbReference>
<keyword evidence="4" id="KW-0804">Transcription</keyword>
<gene>
    <name evidence="6" type="ORF">C7450_101862</name>
</gene>
<dbReference type="InterPro" id="IPR036388">
    <property type="entry name" value="WH-like_DNA-bd_sf"/>
</dbReference>
<keyword evidence="2" id="KW-0805">Transcription regulation</keyword>
<dbReference type="GO" id="GO:0003700">
    <property type="term" value="F:DNA-binding transcription factor activity"/>
    <property type="evidence" value="ECO:0007669"/>
    <property type="project" value="InterPro"/>
</dbReference>
<dbReference type="InterPro" id="IPR005119">
    <property type="entry name" value="LysR_subst-bd"/>
</dbReference>
<dbReference type="InterPro" id="IPR050950">
    <property type="entry name" value="HTH-type_LysR_regulators"/>
</dbReference>
<dbReference type="InterPro" id="IPR000847">
    <property type="entry name" value="LysR_HTH_N"/>
</dbReference>
<dbReference type="SUPFAM" id="SSF53850">
    <property type="entry name" value="Periplasmic binding protein-like II"/>
    <property type="match status" value="1"/>
</dbReference>
<dbReference type="Gene3D" id="1.10.10.10">
    <property type="entry name" value="Winged helix-like DNA-binding domain superfamily/Winged helix DNA-binding domain"/>
    <property type="match status" value="1"/>
</dbReference>
<name>A0A2V3UIX3_9HYPH</name>
<dbReference type="SUPFAM" id="SSF46785">
    <property type="entry name" value="Winged helix' DNA-binding domain"/>
    <property type="match status" value="1"/>
</dbReference>
<evidence type="ECO:0000256" key="3">
    <source>
        <dbReference type="ARBA" id="ARBA00023125"/>
    </source>
</evidence>
<accession>A0A2V3UIX3</accession>
<comment type="similarity">
    <text evidence="1">Belongs to the LysR transcriptional regulatory family.</text>
</comment>